<gene>
    <name evidence="1" type="ORF">EGK_09240</name>
</gene>
<protein>
    <submittedName>
        <fullName evidence="1">Uncharacterized protein</fullName>
    </submittedName>
</protein>
<proteinExistence type="predicted"/>
<accession>G7NJY2</accession>
<dbReference type="AlphaFoldDB" id="G7NJY2"/>
<name>G7NJY2_MACMU</name>
<dbReference type="Proteomes" id="UP000013456">
    <property type="component" value="Chromosome 17"/>
</dbReference>
<organism evidence="1">
    <name type="scientific">Macaca mulatta</name>
    <name type="common">Rhesus macaque</name>
    <dbReference type="NCBI Taxonomy" id="9544"/>
    <lineage>
        <taxon>Eukaryota</taxon>
        <taxon>Metazoa</taxon>
        <taxon>Chordata</taxon>
        <taxon>Craniata</taxon>
        <taxon>Vertebrata</taxon>
        <taxon>Euteleostomi</taxon>
        <taxon>Mammalia</taxon>
        <taxon>Eutheria</taxon>
        <taxon>Euarchontoglires</taxon>
        <taxon>Primates</taxon>
        <taxon>Haplorrhini</taxon>
        <taxon>Catarrhini</taxon>
        <taxon>Cercopithecidae</taxon>
        <taxon>Cercopithecinae</taxon>
        <taxon>Macaca</taxon>
    </lineage>
</organism>
<sequence>MKDIGHLQHLVQRLQWNRQAVNICDMLGWTKDPSPLSRVPSVLEHVKHYMSC</sequence>
<evidence type="ECO:0000313" key="1">
    <source>
        <dbReference type="EMBL" id="EHH28949.1"/>
    </source>
</evidence>
<reference evidence="1" key="1">
    <citation type="journal article" date="2011" name="Nat. Biotechnol.">
        <title>Genome sequencing and comparison of two nonhuman primate animal models, the cynomolgus and Chinese rhesus macaques.</title>
        <authorList>
            <person name="Yan G."/>
            <person name="Zhang G."/>
            <person name="Fang X."/>
            <person name="Zhang Y."/>
            <person name="Li C."/>
            <person name="Ling F."/>
            <person name="Cooper D.N."/>
            <person name="Li Q."/>
            <person name="Li Y."/>
            <person name="van Gool A.J."/>
            <person name="Du H."/>
            <person name="Chen J."/>
            <person name="Chen R."/>
            <person name="Zhang P."/>
            <person name="Huang Z."/>
            <person name="Thompson J.R."/>
            <person name="Meng Y."/>
            <person name="Bai Y."/>
            <person name="Wang J."/>
            <person name="Zhuo M."/>
            <person name="Wang T."/>
            <person name="Huang Y."/>
            <person name="Wei L."/>
            <person name="Li J."/>
            <person name="Wang Z."/>
            <person name="Hu H."/>
            <person name="Yang P."/>
            <person name="Le L."/>
            <person name="Stenson P.D."/>
            <person name="Li B."/>
            <person name="Liu X."/>
            <person name="Ball E.V."/>
            <person name="An N."/>
            <person name="Huang Q."/>
            <person name="Zhang Y."/>
            <person name="Fan W."/>
            <person name="Zhang X."/>
            <person name="Li Y."/>
            <person name="Wang W."/>
            <person name="Katze M.G."/>
            <person name="Su B."/>
            <person name="Nielsen R."/>
            <person name="Yang H."/>
            <person name="Wang J."/>
            <person name="Wang X."/>
            <person name="Wang J."/>
        </authorList>
    </citation>
    <scope>NUCLEOTIDE SEQUENCE [LARGE SCALE GENOMIC DNA]</scope>
    <source>
        <strain evidence="1">CR-5</strain>
    </source>
</reference>
<dbReference type="EMBL" id="CM001269">
    <property type="protein sequence ID" value="EHH28949.1"/>
    <property type="molecule type" value="Genomic_DNA"/>
</dbReference>